<keyword evidence="2 5" id="KW-0689">Ribosomal protein</keyword>
<dbReference type="GeneID" id="63788464"/>
<dbReference type="AlphaFoldDB" id="A0A1Y2FQC8"/>
<dbReference type="PANTHER" id="PTHR23413:SF1">
    <property type="entry name" value="RIBOSOMAL PROTEIN L32"/>
    <property type="match status" value="1"/>
</dbReference>
<dbReference type="OrthoDB" id="268693at2759"/>
<comment type="caution">
    <text evidence="5">The sequence shown here is derived from an EMBL/GenBank/DDBJ whole genome shotgun (WGS) entry which is preliminary data.</text>
</comment>
<dbReference type="Pfam" id="PF01655">
    <property type="entry name" value="Ribosomal_L32e"/>
    <property type="match status" value="1"/>
</dbReference>
<evidence type="ECO:0000313" key="6">
    <source>
        <dbReference type="Proteomes" id="UP000193685"/>
    </source>
</evidence>
<comment type="similarity">
    <text evidence="1">Belongs to the eukaryotic ribosomal protein eL32 family.</text>
</comment>
<evidence type="ECO:0000256" key="3">
    <source>
        <dbReference type="ARBA" id="ARBA00023274"/>
    </source>
</evidence>
<evidence type="ECO:0000256" key="4">
    <source>
        <dbReference type="SAM" id="MobiDB-lite"/>
    </source>
</evidence>
<dbReference type="RefSeq" id="XP_040727321.1">
    <property type="nucleotide sequence ID" value="XM_040871865.1"/>
</dbReference>
<name>A0A1Y2FQC8_PROLT</name>
<dbReference type="InterPro" id="IPR036351">
    <property type="entry name" value="Ribosomal_eL32_sf"/>
</dbReference>
<keyword evidence="6" id="KW-1185">Reference proteome</keyword>
<keyword evidence="3" id="KW-0687">Ribonucleoprotein</keyword>
<evidence type="ECO:0000256" key="2">
    <source>
        <dbReference type="ARBA" id="ARBA00022980"/>
    </source>
</evidence>
<dbReference type="SUPFAM" id="SSF52042">
    <property type="entry name" value="Ribosomal protein L32e"/>
    <property type="match status" value="1"/>
</dbReference>
<dbReference type="InterPro" id="IPR001515">
    <property type="entry name" value="Ribosomal_eL32"/>
</dbReference>
<reference evidence="5 6" key="1">
    <citation type="submission" date="2016-07" db="EMBL/GenBank/DDBJ databases">
        <title>Pervasive Adenine N6-methylation of Active Genes in Fungi.</title>
        <authorList>
            <consortium name="DOE Joint Genome Institute"/>
            <person name="Mondo S.J."/>
            <person name="Dannebaum R.O."/>
            <person name="Kuo R.C."/>
            <person name="Labutti K."/>
            <person name="Haridas S."/>
            <person name="Kuo A."/>
            <person name="Salamov A."/>
            <person name="Ahrendt S.R."/>
            <person name="Lipzen A."/>
            <person name="Sullivan W."/>
            <person name="Andreopoulos W.B."/>
            <person name="Clum A."/>
            <person name="Lindquist E."/>
            <person name="Daum C."/>
            <person name="Ramamoorthy G.K."/>
            <person name="Gryganskyi A."/>
            <person name="Culley D."/>
            <person name="Magnuson J.K."/>
            <person name="James T.Y."/>
            <person name="O'Malley M.A."/>
            <person name="Stajich J.E."/>
            <person name="Spatafora J.W."/>
            <person name="Visel A."/>
            <person name="Grigoriev I.V."/>
        </authorList>
    </citation>
    <scope>NUCLEOTIDE SEQUENCE [LARGE SCALE GENOMIC DNA]</scope>
    <source>
        <strain evidence="5 6">12-1054</strain>
    </source>
</reference>
<protein>
    <submittedName>
        <fullName evidence="5">60S ribosomal protein L32</fullName>
    </submittedName>
</protein>
<sequence>MAASKPHVPIVKKRLQRFKRFQSDRFLRVAESWRKPKGIDNRQRRRFKGSAPMPSIGYGSNKKTKHMSASGHKTFLVRNVADVELLLMHARSYAAEIAHNVSSRKRIEIVAKAKQLNVKVTNDKAKVRSQE</sequence>
<gene>
    <name evidence="5" type="ORF">BCR37DRAFT_401896</name>
</gene>
<dbReference type="SMART" id="SM01393">
    <property type="entry name" value="Ribosomal_L32e"/>
    <property type="match status" value="1"/>
</dbReference>
<dbReference type="PROSITE" id="PS00580">
    <property type="entry name" value="RIBOSOMAL_L32E"/>
    <property type="match status" value="1"/>
</dbReference>
<dbReference type="STRING" id="56484.A0A1Y2FQC8"/>
<evidence type="ECO:0000313" key="5">
    <source>
        <dbReference type="EMBL" id="ORY86139.1"/>
    </source>
</evidence>
<accession>A0A1Y2FQC8</accession>
<dbReference type="PANTHER" id="PTHR23413">
    <property type="entry name" value="60S RIBOSOMAL PROTEIN L32 AND DNA-DIRECTED RNA POLYMERASE II, SUBUNIT N"/>
    <property type="match status" value="1"/>
</dbReference>
<dbReference type="EMBL" id="MCFI01000003">
    <property type="protein sequence ID" value="ORY86139.1"/>
    <property type="molecule type" value="Genomic_DNA"/>
</dbReference>
<dbReference type="Proteomes" id="UP000193685">
    <property type="component" value="Unassembled WGS sequence"/>
</dbReference>
<proteinExistence type="inferred from homology"/>
<dbReference type="GO" id="GO:0022625">
    <property type="term" value="C:cytosolic large ribosomal subunit"/>
    <property type="evidence" value="ECO:0007669"/>
    <property type="project" value="TreeGrafter"/>
</dbReference>
<dbReference type="InterPro" id="IPR018263">
    <property type="entry name" value="Ribosomal_eL32_CS"/>
</dbReference>
<dbReference type="CDD" id="cd00513">
    <property type="entry name" value="Ribosomal_L32_L32e"/>
    <property type="match status" value="1"/>
</dbReference>
<organism evidence="5 6">
    <name type="scientific">Protomyces lactucae-debilis</name>
    <dbReference type="NCBI Taxonomy" id="2754530"/>
    <lineage>
        <taxon>Eukaryota</taxon>
        <taxon>Fungi</taxon>
        <taxon>Dikarya</taxon>
        <taxon>Ascomycota</taxon>
        <taxon>Taphrinomycotina</taxon>
        <taxon>Taphrinomycetes</taxon>
        <taxon>Taphrinales</taxon>
        <taxon>Protomycetaceae</taxon>
        <taxon>Protomyces</taxon>
    </lineage>
</organism>
<dbReference type="OMA" id="HPSGYEE"/>
<dbReference type="GO" id="GO:0003735">
    <property type="term" value="F:structural constituent of ribosome"/>
    <property type="evidence" value="ECO:0007669"/>
    <property type="project" value="InterPro"/>
</dbReference>
<evidence type="ECO:0000256" key="1">
    <source>
        <dbReference type="ARBA" id="ARBA00008431"/>
    </source>
</evidence>
<feature type="region of interest" description="Disordered" evidence="4">
    <location>
        <begin position="37"/>
        <end position="70"/>
    </location>
</feature>
<dbReference type="GO" id="GO:0006412">
    <property type="term" value="P:translation"/>
    <property type="evidence" value="ECO:0007669"/>
    <property type="project" value="InterPro"/>
</dbReference>